<keyword evidence="4" id="KW-0274">FAD</keyword>
<evidence type="ECO:0000256" key="3">
    <source>
        <dbReference type="ARBA" id="ARBA00022630"/>
    </source>
</evidence>
<dbReference type="Pfam" id="PF01266">
    <property type="entry name" value="DAO"/>
    <property type="match status" value="1"/>
</dbReference>
<dbReference type="PANTHER" id="PTHR42784:SF1">
    <property type="entry name" value="PYRANOSE 2-OXIDASE"/>
    <property type="match status" value="1"/>
</dbReference>
<dbReference type="OrthoDB" id="9798604at2"/>
<keyword evidence="5" id="KW-0560">Oxidoreductase</keyword>
<evidence type="ECO:0000256" key="2">
    <source>
        <dbReference type="ARBA" id="ARBA00010790"/>
    </source>
</evidence>
<dbReference type="STRING" id="80876.SAMN05421779_105230"/>
<comment type="cofactor">
    <cofactor evidence="1">
        <name>FAD</name>
        <dbReference type="ChEBI" id="CHEBI:57692"/>
    </cofactor>
</comment>
<dbReference type="PANTHER" id="PTHR42784">
    <property type="entry name" value="PYRANOSE 2-OXIDASE"/>
    <property type="match status" value="1"/>
</dbReference>
<evidence type="ECO:0000256" key="5">
    <source>
        <dbReference type="ARBA" id="ARBA00023002"/>
    </source>
</evidence>
<dbReference type="RefSeq" id="WP_076401143.1">
    <property type="nucleotide sequence ID" value="NZ_FTOA01000005.1"/>
</dbReference>
<keyword evidence="9" id="KW-1185">Reference proteome</keyword>
<feature type="domain" description="FAD dependent oxidoreductase" evidence="6">
    <location>
        <begin position="19"/>
        <end position="52"/>
    </location>
</feature>
<protein>
    <submittedName>
        <fullName evidence="8">Choline dehydrogenase</fullName>
    </submittedName>
</protein>
<comment type="similarity">
    <text evidence="2">Belongs to the GMC oxidoreductase family.</text>
</comment>
<dbReference type="SUPFAM" id="SSF54373">
    <property type="entry name" value="FAD-linked reductases, C-terminal domain"/>
    <property type="match status" value="1"/>
</dbReference>
<evidence type="ECO:0000313" key="9">
    <source>
        <dbReference type="Proteomes" id="UP000185678"/>
    </source>
</evidence>
<sequence>MTYRPAPLPSQPEETITADVIVIGAGVAGGMSAWKLAQAGHSVAILDAGPKIRRDEAVARFHRTPWKDANSPYVSPPWAPAPDGACDYYVQNGCPLPGASSDLDLFQGIYVRGVGGTSWHMTGHAERFQPNDFRTRSAYGVGDDWPISYQTLEPWYYQAEIDWGVAGSMTDTIAPPREKPYPMPPVPLTWLDRQVAAAAATLSPPVEVKGYPHARNSVAYDNRPQCCGNANCRIICPIGAKYDGSVHVMKAEQAGARLYPERVAWLIETTPPSAGQPERITAVWFKHPDGRVGVARGKLFIIACHAIETPRLLLLSASDRHPNGIANSSGTAGRYLTGAVDVDTYGWSPNPVYPYRGPVTATGGFLGLRDGEFRKKFASVATFIVNGGINMALGPMIEAQTAINDGLLGEALAKEVASRSSREVYLSSTVEVMPSADNRLTLDEHLTDPLGLPRPHLHYHVDDYTREGIKEARERDLSVLRAMRATNITQSPPMGSAAIIAGTTRMGDDAKTSVVDSFGRSHDHPNLFLLGNSTFVTTTVCSPTLTNAAITLRAADHILATWRDSIAS</sequence>
<accession>A0A1N7NMI3</accession>
<dbReference type="SUPFAM" id="SSF51905">
    <property type="entry name" value="FAD/NAD(P)-binding domain"/>
    <property type="match status" value="1"/>
</dbReference>
<proteinExistence type="inferred from homology"/>
<keyword evidence="3" id="KW-0285">Flavoprotein</keyword>
<evidence type="ECO:0000313" key="8">
    <source>
        <dbReference type="EMBL" id="SIS99480.1"/>
    </source>
</evidence>
<reference evidence="8 9" key="1">
    <citation type="submission" date="2017-01" db="EMBL/GenBank/DDBJ databases">
        <authorList>
            <person name="Mah S.A."/>
            <person name="Swanson W.J."/>
            <person name="Moy G.W."/>
            <person name="Vacquier V.D."/>
        </authorList>
    </citation>
    <scope>NUCLEOTIDE SEQUENCE [LARGE SCALE GENOMIC DNA]</scope>
    <source>
        <strain evidence="8 9">DSM 11589</strain>
    </source>
</reference>
<dbReference type="AlphaFoldDB" id="A0A1N7NMI3"/>
<dbReference type="GO" id="GO:0016614">
    <property type="term" value="F:oxidoreductase activity, acting on CH-OH group of donors"/>
    <property type="evidence" value="ECO:0007669"/>
    <property type="project" value="InterPro"/>
</dbReference>
<evidence type="ECO:0000259" key="7">
    <source>
        <dbReference type="Pfam" id="PF05199"/>
    </source>
</evidence>
<dbReference type="InterPro" id="IPR007867">
    <property type="entry name" value="GMC_OxRtase_C"/>
</dbReference>
<dbReference type="Proteomes" id="UP000185678">
    <property type="component" value="Unassembled WGS sequence"/>
</dbReference>
<dbReference type="InterPro" id="IPR006076">
    <property type="entry name" value="FAD-dep_OxRdtase"/>
</dbReference>
<dbReference type="Pfam" id="PF05199">
    <property type="entry name" value="GMC_oxred_C"/>
    <property type="match status" value="1"/>
</dbReference>
<name>A0A1N7NMI3_9PROT</name>
<dbReference type="InterPro" id="IPR036188">
    <property type="entry name" value="FAD/NAD-bd_sf"/>
</dbReference>
<dbReference type="InterPro" id="IPR051473">
    <property type="entry name" value="P2Ox-like"/>
</dbReference>
<dbReference type="Gene3D" id="3.50.50.60">
    <property type="entry name" value="FAD/NAD(P)-binding domain"/>
    <property type="match status" value="2"/>
</dbReference>
<feature type="domain" description="Glucose-methanol-choline oxidoreductase C-terminal" evidence="7">
    <location>
        <begin position="434"/>
        <end position="550"/>
    </location>
</feature>
<evidence type="ECO:0000256" key="1">
    <source>
        <dbReference type="ARBA" id="ARBA00001974"/>
    </source>
</evidence>
<organism evidence="8 9">
    <name type="scientific">Insolitispirillum peregrinum</name>
    <dbReference type="NCBI Taxonomy" id="80876"/>
    <lineage>
        <taxon>Bacteria</taxon>
        <taxon>Pseudomonadati</taxon>
        <taxon>Pseudomonadota</taxon>
        <taxon>Alphaproteobacteria</taxon>
        <taxon>Rhodospirillales</taxon>
        <taxon>Novispirillaceae</taxon>
        <taxon>Insolitispirillum</taxon>
    </lineage>
</organism>
<gene>
    <name evidence="8" type="ORF">SAMN05421779_105230</name>
</gene>
<dbReference type="EMBL" id="FTOA01000005">
    <property type="protein sequence ID" value="SIS99480.1"/>
    <property type="molecule type" value="Genomic_DNA"/>
</dbReference>
<evidence type="ECO:0000259" key="6">
    <source>
        <dbReference type="Pfam" id="PF01266"/>
    </source>
</evidence>
<evidence type="ECO:0000256" key="4">
    <source>
        <dbReference type="ARBA" id="ARBA00022827"/>
    </source>
</evidence>